<keyword evidence="3" id="KW-1185">Reference proteome</keyword>
<sequence>MSATHTSHDSCGRNSRLWPQTVIAIVVIAVVVHAMATGYEVTAAIAAAAAAGFAAVAVSRRLAH</sequence>
<name>A0A841INI3_9ACTN</name>
<keyword evidence="1" id="KW-1133">Transmembrane helix</keyword>
<protein>
    <submittedName>
        <fullName evidence="2">Uncharacterized protein</fullName>
    </submittedName>
</protein>
<dbReference type="EMBL" id="JACHJO010000006">
    <property type="protein sequence ID" value="MBB6120297.1"/>
    <property type="molecule type" value="Genomic_DNA"/>
</dbReference>
<accession>A0A841INI3</accession>
<evidence type="ECO:0000313" key="3">
    <source>
        <dbReference type="Proteomes" id="UP000536604"/>
    </source>
</evidence>
<evidence type="ECO:0000256" key="1">
    <source>
        <dbReference type="SAM" id="Phobius"/>
    </source>
</evidence>
<organism evidence="2 3">
    <name type="scientific">Nocardiopsis algeriensis</name>
    <dbReference type="NCBI Taxonomy" id="1478215"/>
    <lineage>
        <taxon>Bacteria</taxon>
        <taxon>Bacillati</taxon>
        <taxon>Actinomycetota</taxon>
        <taxon>Actinomycetes</taxon>
        <taxon>Streptosporangiales</taxon>
        <taxon>Nocardiopsidaceae</taxon>
        <taxon>Nocardiopsis</taxon>
    </lineage>
</organism>
<reference evidence="2 3" key="1">
    <citation type="submission" date="2020-08" db="EMBL/GenBank/DDBJ databases">
        <title>Genomic Encyclopedia of Type Strains, Phase III (KMG-III): the genomes of soil and plant-associated and newly described type strains.</title>
        <authorList>
            <person name="Whitman W."/>
        </authorList>
    </citation>
    <scope>NUCLEOTIDE SEQUENCE [LARGE SCALE GENOMIC DNA]</scope>
    <source>
        <strain evidence="2 3">CECT 8712</strain>
    </source>
</reference>
<dbReference type="RefSeq" id="WP_184291236.1">
    <property type="nucleotide sequence ID" value="NZ_JACHJO010000006.1"/>
</dbReference>
<feature type="transmembrane region" description="Helical" evidence="1">
    <location>
        <begin position="17"/>
        <end position="35"/>
    </location>
</feature>
<dbReference type="Proteomes" id="UP000536604">
    <property type="component" value="Unassembled WGS sequence"/>
</dbReference>
<keyword evidence="1" id="KW-0472">Membrane</keyword>
<proteinExistence type="predicted"/>
<feature type="transmembrane region" description="Helical" evidence="1">
    <location>
        <begin position="41"/>
        <end position="58"/>
    </location>
</feature>
<dbReference type="AlphaFoldDB" id="A0A841INI3"/>
<keyword evidence="1" id="KW-0812">Transmembrane</keyword>
<comment type="caution">
    <text evidence="2">The sequence shown here is derived from an EMBL/GenBank/DDBJ whole genome shotgun (WGS) entry which is preliminary data.</text>
</comment>
<evidence type="ECO:0000313" key="2">
    <source>
        <dbReference type="EMBL" id="MBB6120297.1"/>
    </source>
</evidence>
<gene>
    <name evidence="2" type="ORF">FHS13_002249</name>
</gene>